<comment type="caution">
    <text evidence="2">The sequence shown here is derived from an EMBL/GenBank/DDBJ whole genome shotgun (WGS) entry which is preliminary data.</text>
</comment>
<gene>
    <name evidence="2" type="ORF">EV132_105277</name>
</gene>
<evidence type="ECO:0000313" key="2">
    <source>
        <dbReference type="EMBL" id="TCU16521.1"/>
    </source>
</evidence>
<accession>A0A4R3Q5W4</accession>
<dbReference type="Proteomes" id="UP000294576">
    <property type="component" value="Unassembled WGS sequence"/>
</dbReference>
<sequence>MKLMAHRNKTPPQPLPTRATGFNAASAHMDRILANSEMACFRRQPPRQVGEGSSIRGDICI</sequence>
<dbReference type="AlphaFoldDB" id="A0A4R3Q5W4"/>
<protein>
    <submittedName>
        <fullName evidence="2">Uncharacterized protein</fullName>
    </submittedName>
</protein>
<evidence type="ECO:0000313" key="3">
    <source>
        <dbReference type="Proteomes" id="UP000294576"/>
    </source>
</evidence>
<dbReference type="EMBL" id="SMBH01000005">
    <property type="protein sequence ID" value="TCU16521.1"/>
    <property type="molecule type" value="Genomic_DNA"/>
</dbReference>
<reference evidence="2 3" key="1">
    <citation type="submission" date="2019-03" db="EMBL/GenBank/DDBJ databases">
        <title>Genomic Encyclopedia of Type Strains, Phase IV (KMG-V): Genome sequencing to study the core and pangenomes of soil and plant-associated prokaryotes.</title>
        <authorList>
            <person name="Whitman W."/>
        </authorList>
    </citation>
    <scope>NUCLEOTIDE SEQUENCE [LARGE SCALE GENOMIC DNA]</scope>
    <source>
        <strain evidence="2 3">Hc14</strain>
    </source>
</reference>
<evidence type="ECO:0000256" key="1">
    <source>
        <dbReference type="SAM" id="MobiDB-lite"/>
    </source>
</evidence>
<proteinExistence type="predicted"/>
<feature type="region of interest" description="Disordered" evidence="1">
    <location>
        <begin position="1"/>
        <end position="20"/>
    </location>
</feature>
<name>A0A4R3Q5W4_RHISU</name>
<organism evidence="2 3">
    <name type="scientific">Rhizobium sullae</name>
    <name type="common">Rhizobium hedysari</name>
    <dbReference type="NCBI Taxonomy" id="50338"/>
    <lineage>
        <taxon>Bacteria</taxon>
        <taxon>Pseudomonadati</taxon>
        <taxon>Pseudomonadota</taxon>
        <taxon>Alphaproteobacteria</taxon>
        <taxon>Hyphomicrobiales</taxon>
        <taxon>Rhizobiaceae</taxon>
        <taxon>Rhizobium/Agrobacterium group</taxon>
        <taxon>Rhizobium</taxon>
    </lineage>
</organism>